<feature type="transmembrane region" description="Helical" evidence="8">
    <location>
        <begin position="134"/>
        <end position="153"/>
    </location>
</feature>
<evidence type="ECO:0000256" key="7">
    <source>
        <dbReference type="ARBA" id="ARBA00023136"/>
    </source>
</evidence>
<protein>
    <submittedName>
        <fullName evidence="9">Nicotinamide riboside transporter PnuC</fullName>
    </submittedName>
</protein>
<comment type="similarity">
    <text evidence="2">Belongs to the nicotinamide ribonucleoside (NR) uptake permease (TC 4.B.1) family.</text>
</comment>
<evidence type="ECO:0000256" key="4">
    <source>
        <dbReference type="ARBA" id="ARBA00022475"/>
    </source>
</evidence>
<feature type="transmembrane region" description="Helical" evidence="8">
    <location>
        <begin position="46"/>
        <end position="63"/>
    </location>
</feature>
<feature type="transmembrane region" description="Helical" evidence="8">
    <location>
        <begin position="6"/>
        <end position="39"/>
    </location>
</feature>
<feature type="transmembrane region" description="Helical" evidence="8">
    <location>
        <begin position="69"/>
        <end position="87"/>
    </location>
</feature>
<evidence type="ECO:0000256" key="3">
    <source>
        <dbReference type="ARBA" id="ARBA00022448"/>
    </source>
</evidence>
<comment type="caution">
    <text evidence="9">The sequence shown here is derived from an EMBL/GenBank/DDBJ whole genome shotgun (WGS) entry which is preliminary data.</text>
</comment>
<evidence type="ECO:0000256" key="1">
    <source>
        <dbReference type="ARBA" id="ARBA00004651"/>
    </source>
</evidence>
<keyword evidence="4" id="KW-1003">Cell membrane</keyword>
<dbReference type="InterPro" id="IPR006419">
    <property type="entry name" value="NMN_transpt_PnuC"/>
</dbReference>
<keyword evidence="10" id="KW-1185">Reference proteome</keyword>
<organism evidence="9 10">
    <name type="scientific">Paenibacillus whitsoniae</name>
    <dbReference type="NCBI Taxonomy" id="2496558"/>
    <lineage>
        <taxon>Bacteria</taxon>
        <taxon>Bacillati</taxon>
        <taxon>Bacillota</taxon>
        <taxon>Bacilli</taxon>
        <taxon>Bacillales</taxon>
        <taxon>Paenibacillaceae</taxon>
        <taxon>Paenibacillus</taxon>
    </lineage>
</organism>
<evidence type="ECO:0000313" key="10">
    <source>
        <dbReference type="Proteomes" id="UP000276128"/>
    </source>
</evidence>
<dbReference type="NCBIfam" id="TIGR01528">
    <property type="entry name" value="NMN_trans_PnuC"/>
    <property type="match status" value="1"/>
</dbReference>
<proteinExistence type="inferred from homology"/>
<evidence type="ECO:0000256" key="5">
    <source>
        <dbReference type="ARBA" id="ARBA00022692"/>
    </source>
</evidence>
<feature type="transmembrane region" description="Helical" evidence="8">
    <location>
        <begin position="160"/>
        <end position="177"/>
    </location>
</feature>
<dbReference type="PANTHER" id="PTHR36122">
    <property type="entry name" value="NICOTINAMIDE RIBOSIDE TRANSPORTER PNUC"/>
    <property type="match status" value="1"/>
</dbReference>
<evidence type="ECO:0000313" key="9">
    <source>
        <dbReference type="EMBL" id="RTE06744.1"/>
    </source>
</evidence>
<sequence>MKNVWTLFTALILTVAIAVYTSSSTLEIVATTTGLLSVWFTARQNIWAWPIGIVNVICFFFTFEEAKLYADMTLQLFFLVLSVYGWIYWLTKREGAQVRPTRRITRRLVLTLAVVLVAATWAWGFVLHTYTDASIPYADALIATLSMIAQFLLSSKVLENWLIWITVDVLSIAMYAYKELYTFAFLYVIFLFIATAGFISWKRELRQSEQRRDARWNNIAQQV</sequence>
<dbReference type="GO" id="GO:0005886">
    <property type="term" value="C:plasma membrane"/>
    <property type="evidence" value="ECO:0007669"/>
    <property type="project" value="UniProtKB-SubCell"/>
</dbReference>
<gene>
    <name evidence="9" type="ORF">EJQ19_22345</name>
</gene>
<dbReference type="OrthoDB" id="9791248at2"/>
<feature type="transmembrane region" description="Helical" evidence="8">
    <location>
        <begin position="108"/>
        <end position="128"/>
    </location>
</feature>
<dbReference type="PANTHER" id="PTHR36122:SF2">
    <property type="entry name" value="NICOTINAMIDE RIBOSIDE TRANSPORTER PNUC"/>
    <property type="match status" value="1"/>
</dbReference>
<dbReference type="Pfam" id="PF04973">
    <property type="entry name" value="NMN_transporter"/>
    <property type="match status" value="1"/>
</dbReference>
<comment type="subcellular location">
    <subcellularLocation>
        <location evidence="1">Cell membrane</location>
        <topology evidence="1">Multi-pass membrane protein</topology>
    </subcellularLocation>
</comment>
<dbReference type="GO" id="GO:0034257">
    <property type="term" value="F:nicotinamide riboside transmembrane transporter activity"/>
    <property type="evidence" value="ECO:0007669"/>
    <property type="project" value="InterPro"/>
</dbReference>
<dbReference type="Proteomes" id="UP000276128">
    <property type="component" value="Unassembled WGS sequence"/>
</dbReference>
<keyword evidence="6 8" id="KW-1133">Transmembrane helix</keyword>
<reference evidence="9 10" key="1">
    <citation type="submission" date="2018-12" db="EMBL/GenBank/DDBJ databases">
        <title>Bacillus ochoae sp. nov., Paenibacillus whitsoniae sp. nov., Paenibacillus spiritus sp. nov. Isolated from the Mars Exploration Rover during spacecraft assembly.</title>
        <authorList>
            <person name="Seuylemezian A."/>
            <person name="Vaishampayan P."/>
        </authorList>
    </citation>
    <scope>NUCLEOTIDE SEQUENCE [LARGE SCALE GENOMIC DNA]</scope>
    <source>
        <strain evidence="9 10">MER 54</strain>
    </source>
</reference>
<evidence type="ECO:0000256" key="6">
    <source>
        <dbReference type="ARBA" id="ARBA00022989"/>
    </source>
</evidence>
<dbReference type="EMBL" id="RXHU01000072">
    <property type="protein sequence ID" value="RTE06744.1"/>
    <property type="molecule type" value="Genomic_DNA"/>
</dbReference>
<dbReference type="RefSeq" id="WP_126143459.1">
    <property type="nucleotide sequence ID" value="NZ_RXHU01000072.1"/>
</dbReference>
<evidence type="ECO:0000256" key="8">
    <source>
        <dbReference type="SAM" id="Phobius"/>
    </source>
</evidence>
<keyword evidence="3" id="KW-0813">Transport</keyword>
<dbReference type="AlphaFoldDB" id="A0A430J8V0"/>
<evidence type="ECO:0000256" key="2">
    <source>
        <dbReference type="ARBA" id="ARBA00006669"/>
    </source>
</evidence>
<keyword evidence="7 8" id="KW-0472">Membrane</keyword>
<feature type="transmembrane region" description="Helical" evidence="8">
    <location>
        <begin position="183"/>
        <end position="201"/>
    </location>
</feature>
<keyword evidence="5 8" id="KW-0812">Transmembrane</keyword>
<accession>A0A430J8V0</accession>
<name>A0A430J8V0_9BACL</name>